<feature type="region of interest" description="Disordered" evidence="1">
    <location>
        <begin position="1"/>
        <end position="25"/>
    </location>
</feature>
<feature type="region of interest" description="Disordered" evidence="1">
    <location>
        <begin position="96"/>
        <end position="115"/>
    </location>
</feature>
<feature type="domain" description="FAR1" evidence="2">
    <location>
        <begin position="48"/>
        <end position="144"/>
    </location>
</feature>
<comment type="caution">
    <text evidence="3">The sequence shown here is derived from an EMBL/GenBank/DDBJ whole genome shotgun (WGS) entry which is preliminary data.</text>
</comment>
<evidence type="ECO:0000313" key="4">
    <source>
        <dbReference type="Proteomes" id="UP001140206"/>
    </source>
</evidence>
<dbReference type="AlphaFoldDB" id="A0AAV8CCR7"/>
<sequence>MVIISDVDEGENENNSSQEFEDETDPHEALEFLPFVGKVFSTPDDAFDFYNDYALLKGFSIRRRSHYKSKAGDVSSILFTCSNDGICKREKEASKARLEGAHERTPEKDRPSTRTGCKARLRIKFEDDIWKVSIFYDVHNHPLVTSPSKVRSLRSQRSMSPEVIQTIKSMSAQNIERAKIHEYLKVRKGVKKSLKFKRKDVSNVIASENRRMVGIDVESSLVYFQKKKEEDAEFFYDVEIDESGRLKNIFWVDGRARRAFQEFGDVVTFDTTYQTNKYALCNFMLFAILCNLEML</sequence>
<evidence type="ECO:0000313" key="3">
    <source>
        <dbReference type="EMBL" id="KAJ4753063.1"/>
    </source>
</evidence>
<gene>
    <name evidence="3" type="ORF">LUZ62_087468</name>
</gene>
<organism evidence="3 4">
    <name type="scientific">Rhynchospora pubera</name>
    <dbReference type="NCBI Taxonomy" id="906938"/>
    <lineage>
        <taxon>Eukaryota</taxon>
        <taxon>Viridiplantae</taxon>
        <taxon>Streptophyta</taxon>
        <taxon>Embryophyta</taxon>
        <taxon>Tracheophyta</taxon>
        <taxon>Spermatophyta</taxon>
        <taxon>Magnoliopsida</taxon>
        <taxon>Liliopsida</taxon>
        <taxon>Poales</taxon>
        <taxon>Cyperaceae</taxon>
        <taxon>Cyperoideae</taxon>
        <taxon>Rhynchosporeae</taxon>
        <taxon>Rhynchospora</taxon>
    </lineage>
</organism>
<dbReference type="EMBL" id="JAMFTS010000005">
    <property type="protein sequence ID" value="KAJ4753063.1"/>
    <property type="molecule type" value="Genomic_DNA"/>
</dbReference>
<proteinExistence type="predicted"/>
<dbReference type="Pfam" id="PF03101">
    <property type="entry name" value="FAR1"/>
    <property type="match status" value="1"/>
</dbReference>
<feature type="compositionally biased region" description="Basic and acidic residues" evidence="1">
    <location>
        <begin position="96"/>
        <end position="112"/>
    </location>
</feature>
<name>A0AAV8CCR7_9POAL</name>
<evidence type="ECO:0000259" key="2">
    <source>
        <dbReference type="Pfam" id="PF03101"/>
    </source>
</evidence>
<dbReference type="InterPro" id="IPR004330">
    <property type="entry name" value="FAR1_DNA_bnd_dom"/>
</dbReference>
<accession>A0AAV8CCR7</accession>
<protein>
    <submittedName>
        <fullName evidence="3">Protein FAR1-RELATED SEQUENCE 5</fullName>
    </submittedName>
</protein>
<dbReference type="PANTHER" id="PTHR47718">
    <property type="entry name" value="OS01G0519700 PROTEIN"/>
    <property type="match status" value="1"/>
</dbReference>
<reference evidence="3" key="1">
    <citation type="submission" date="2022-08" db="EMBL/GenBank/DDBJ databases">
        <authorList>
            <person name="Marques A."/>
        </authorList>
    </citation>
    <scope>NUCLEOTIDE SEQUENCE</scope>
    <source>
        <strain evidence="3">RhyPub2mFocal</strain>
        <tissue evidence="3">Leaves</tissue>
    </source>
</reference>
<dbReference type="Proteomes" id="UP001140206">
    <property type="component" value="Chromosome 5"/>
</dbReference>
<feature type="compositionally biased region" description="Acidic residues" evidence="1">
    <location>
        <begin position="1"/>
        <end position="12"/>
    </location>
</feature>
<keyword evidence="4" id="KW-1185">Reference proteome</keyword>
<evidence type="ECO:0000256" key="1">
    <source>
        <dbReference type="SAM" id="MobiDB-lite"/>
    </source>
</evidence>